<keyword evidence="1" id="KW-0472">Membrane</keyword>
<keyword evidence="1" id="KW-0812">Transmembrane</keyword>
<protein>
    <submittedName>
        <fullName evidence="3">Uncharacterized protein</fullName>
    </submittedName>
</protein>
<evidence type="ECO:0000256" key="1">
    <source>
        <dbReference type="SAM" id="Phobius"/>
    </source>
</evidence>
<evidence type="ECO:0000313" key="2">
    <source>
        <dbReference type="Proteomes" id="UP000887564"/>
    </source>
</evidence>
<keyword evidence="2" id="KW-1185">Reference proteome</keyword>
<dbReference type="WBParaSite" id="PEQ_0001146201-mRNA-1">
    <property type="protein sequence ID" value="PEQ_0001146201-mRNA-1"/>
    <property type="gene ID" value="PEQ_0001146201"/>
</dbReference>
<sequence>MVDFFQHFRSTSCLNHHYLHFPSSIALQFVKKAFFYLIFPLLFLFVLLTQKKLTLLR</sequence>
<evidence type="ECO:0000313" key="3">
    <source>
        <dbReference type="WBParaSite" id="PEQ_0001146201-mRNA-1"/>
    </source>
</evidence>
<proteinExistence type="predicted"/>
<keyword evidence="1" id="KW-1133">Transmembrane helix</keyword>
<feature type="transmembrane region" description="Helical" evidence="1">
    <location>
        <begin position="33"/>
        <end position="49"/>
    </location>
</feature>
<dbReference type="Proteomes" id="UP000887564">
    <property type="component" value="Unplaced"/>
</dbReference>
<organism evidence="2 3">
    <name type="scientific">Parascaris equorum</name>
    <name type="common">Equine roundworm</name>
    <dbReference type="NCBI Taxonomy" id="6256"/>
    <lineage>
        <taxon>Eukaryota</taxon>
        <taxon>Metazoa</taxon>
        <taxon>Ecdysozoa</taxon>
        <taxon>Nematoda</taxon>
        <taxon>Chromadorea</taxon>
        <taxon>Rhabditida</taxon>
        <taxon>Spirurina</taxon>
        <taxon>Ascaridomorpha</taxon>
        <taxon>Ascaridoidea</taxon>
        <taxon>Ascarididae</taxon>
        <taxon>Parascaris</taxon>
    </lineage>
</organism>
<accession>A0A914RZA4</accession>
<name>A0A914RZA4_PAREQ</name>
<reference evidence="3" key="1">
    <citation type="submission" date="2022-11" db="UniProtKB">
        <authorList>
            <consortium name="WormBaseParasite"/>
        </authorList>
    </citation>
    <scope>IDENTIFICATION</scope>
</reference>
<dbReference type="AlphaFoldDB" id="A0A914RZA4"/>